<evidence type="ECO:0000313" key="2">
    <source>
        <dbReference type="EMBL" id="KAK8935251.1"/>
    </source>
</evidence>
<evidence type="ECO:0000256" key="1">
    <source>
        <dbReference type="SAM" id="MobiDB-lite"/>
    </source>
</evidence>
<organism evidence="2 3">
    <name type="scientific">Platanthera zijinensis</name>
    <dbReference type="NCBI Taxonomy" id="2320716"/>
    <lineage>
        <taxon>Eukaryota</taxon>
        <taxon>Viridiplantae</taxon>
        <taxon>Streptophyta</taxon>
        <taxon>Embryophyta</taxon>
        <taxon>Tracheophyta</taxon>
        <taxon>Spermatophyta</taxon>
        <taxon>Magnoliopsida</taxon>
        <taxon>Liliopsida</taxon>
        <taxon>Asparagales</taxon>
        <taxon>Orchidaceae</taxon>
        <taxon>Orchidoideae</taxon>
        <taxon>Orchideae</taxon>
        <taxon>Orchidinae</taxon>
        <taxon>Platanthera</taxon>
    </lineage>
</organism>
<dbReference type="AlphaFoldDB" id="A0AAP0G385"/>
<accession>A0AAP0G385</accession>
<sequence length="153" mass="17506">MAGRVSRAQSARGKSPKNLHQSRRANLKQRGKPLYKNDGPNFLELPEGKQARPRAYLQELVRNNQPIAIILLETRRKSFTRRDIDRLVGRNWSYEVVPSIGKSGGMCFLWQEALLSANNFIKNKQFLIANVCLPSGAVWQLGAVYADKYMYKR</sequence>
<feature type="compositionally biased region" description="Basic residues" evidence="1">
    <location>
        <begin position="14"/>
        <end position="33"/>
    </location>
</feature>
<dbReference type="Proteomes" id="UP001418222">
    <property type="component" value="Unassembled WGS sequence"/>
</dbReference>
<comment type="caution">
    <text evidence="2">The sequence shown here is derived from an EMBL/GenBank/DDBJ whole genome shotgun (WGS) entry which is preliminary data.</text>
</comment>
<feature type="region of interest" description="Disordered" evidence="1">
    <location>
        <begin position="1"/>
        <end position="43"/>
    </location>
</feature>
<proteinExistence type="predicted"/>
<dbReference type="EMBL" id="JBBWWQ010000011">
    <property type="protein sequence ID" value="KAK8935251.1"/>
    <property type="molecule type" value="Genomic_DNA"/>
</dbReference>
<reference evidence="2 3" key="1">
    <citation type="journal article" date="2022" name="Nat. Plants">
        <title>Genomes of leafy and leafless Platanthera orchids illuminate the evolution of mycoheterotrophy.</title>
        <authorList>
            <person name="Li M.H."/>
            <person name="Liu K.W."/>
            <person name="Li Z."/>
            <person name="Lu H.C."/>
            <person name="Ye Q.L."/>
            <person name="Zhang D."/>
            <person name="Wang J.Y."/>
            <person name="Li Y.F."/>
            <person name="Zhong Z.M."/>
            <person name="Liu X."/>
            <person name="Yu X."/>
            <person name="Liu D.K."/>
            <person name="Tu X.D."/>
            <person name="Liu B."/>
            <person name="Hao Y."/>
            <person name="Liao X.Y."/>
            <person name="Jiang Y.T."/>
            <person name="Sun W.H."/>
            <person name="Chen J."/>
            <person name="Chen Y.Q."/>
            <person name="Ai Y."/>
            <person name="Zhai J.W."/>
            <person name="Wu S.S."/>
            <person name="Zhou Z."/>
            <person name="Hsiao Y.Y."/>
            <person name="Wu W.L."/>
            <person name="Chen Y.Y."/>
            <person name="Lin Y.F."/>
            <person name="Hsu J.L."/>
            <person name="Li C.Y."/>
            <person name="Wang Z.W."/>
            <person name="Zhao X."/>
            <person name="Zhong W.Y."/>
            <person name="Ma X.K."/>
            <person name="Ma L."/>
            <person name="Huang J."/>
            <person name="Chen G.Z."/>
            <person name="Huang M.Z."/>
            <person name="Huang L."/>
            <person name="Peng D.H."/>
            <person name="Luo Y.B."/>
            <person name="Zou S.Q."/>
            <person name="Chen S.P."/>
            <person name="Lan S."/>
            <person name="Tsai W.C."/>
            <person name="Van de Peer Y."/>
            <person name="Liu Z.J."/>
        </authorList>
    </citation>
    <scope>NUCLEOTIDE SEQUENCE [LARGE SCALE GENOMIC DNA]</scope>
    <source>
        <strain evidence="2">Lor287</strain>
    </source>
</reference>
<evidence type="ECO:0000313" key="3">
    <source>
        <dbReference type="Proteomes" id="UP001418222"/>
    </source>
</evidence>
<keyword evidence="3" id="KW-1185">Reference proteome</keyword>
<protein>
    <submittedName>
        <fullName evidence="2">Uncharacterized protein</fullName>
    </submittedName>
</protein>
<gene>
    <name evidence="2" type="ORF">KSP39_PZI014152</name>
</gene>
<name>A0AAP0G385_9ASPA</name>